<keyword evidence="3" id="KW-1185">Reference proteome</keyword>
<name>A0A1D1VR18_RAMVA</name>
<organism evidence="2 3">
    <name type="scientific">Ramazzottius varieornatus</name>
    <name type="common">Water bear</name>
    <name type="synonym">Tardigrade</name>
    <dbReference type="NCBI Taxonomy" id="947166"/>
    <lineage>
        <taxon>Eukaryota</taxon>
        <taxon>Metazoa</taxon>
        <taxon>Ecdysozoa</taxon>
        <taxon>Tardigrada</taxon>
        <taxon>Eutardigrada</taxon>
        <taxon>Parachela</taxon>
        <taxon>Hypsibioidea</taxon>
        <taxon>Ramazzottiidae</taxon>
        <taxon>Ramazzottius</taxon>
    </lineage>
</organism>
<accession>A0A1D1VR18</accession>
<evidence type="ECO:0000256" key="1">
    <source>
        <dbReference type="SAM" id="MobiDB-lite"/>
    </source>
</evidence>
<comment type="caution">
    <text evidence="2">The sequence shown here is derived from an EMBL/GenBank/DDBJ whole genome shotgun (WGS) entry which is preliminary data.</text>
</comment>
<sequence>MLDSKLPGIDRNTVRKKIGIDLLIDTPFCVDYILVDGPIPEILQYRANPGKDGASPRAPPRCKNSSDNRTPNGGRGSCHTTENRYYTLILAKRPRSDTG</sequence>
<feature type="region of interest" description="Disordered" evidence="1">
    <location>
        <begin position="46"/>
        <end position="81"/>
    </location>
</feature>
<dbReference type="AlphaFoldDB" id="A0A1D1VR18"/>
<dbReference type="EMBL" id="BDGG01000010">
    <property type="protein sequence ID" value="GAV04005.1"/>
    <property type="molecule type" value="Genomic_DNA"/>
</dbReference>
<reference evidence="2 3" key="1">
    <citation type="journal article" date="2016" name="Nat. Commun.">
        <title>Extremotolerant tardigrade genome and improved radiotolerance of human cultured cells by tardigrade-unique protein.</title>
        <authorList>
            <person name="Hashimoto T."/>
            <person name="Horikawa D.D."/>
            <person name="Saito Y."/>
            <person name="Kuwahara H."/>
            <person name="Kozuka-Hata H."/>
            <person name="Shin-I T."/>
            <person name="Minakuchi Y."/>
            <person name="Ohishi K."/>
            <person name="Motoyama A."/>
            <person name="Aizu T."/>
            <person name="Enomoto A."/>
            <person name="Kondo K."/>
            <person name="Tanaka S."/>
            <person name="Hara Y."/>
            <person name="Koshikawa S."/>
            <person name="Sagara H."/>
            <person name="Miura T."/>
            <person name="Yokobori S."/>
            <person name="Miyagawa K."/>
            <person name="Suzuki Y."/>
            <person name="Kubo T."/>
            <person name="Oyama M."/>
            <person name="Kohara Y."/>
            <person name="Fujiyama A."/>
            <person name="Arakawa K."/>
            <person name="Katayama T."/>
            <person name="Toyoda A."/>
            <person name="Kunieda T."/>
        </authorList>
    </citation>
    <scope>NUCLEOTIDE SEQUENCE [LARGE SCALE GENOMIC DNA]</scope>
    <source>
        <strain evidence="2 3">YOKOZUNA-1</strain>
    </source>
</reference>
<gene>
    <name evidence="2" type="primary">RvY_14353-1</name>
    <name evidence="2" type="synonym">RvY_14353.1</name>
    <name evidence="2" type="ORF">RvY_14353</name>
</gene>
<proteinExistence type="predicted"/>
<evidence type="ECO:0000313" key="3">
    <source>
        <dbReference type="Proteomes" id="UP000186922"/>
    </source>
</evidence>
<protein>
    <submittedName>
        <fullName evidence="2">Uncharacterized protein</fullName>
    </submittedName>
</protein>
<dbReference type="Proteomes" id="UP000186922">
    <property type="component" value="Unassembled WGS sequence"/>
</dbReference>
<evidence type="ECO:0000313" key="2">
    <source>
        <dbReference type="EMBL" id="GAV04005.1"/>
    </source>
</evidence>